<dbReference type="AlphaFoldDB" id="A0A059NXN9"/>
<evidence type="ECO:0000256" key="1">
    <source>
        <dbReference type="SAM" id="Phobius"/>
    </source>
</evidence>
<feature type="transmembrane region" description="Helical" evidence="1">
    <location>
        <begin position="104"/>
        <end position="122"/>
    </location>
</feature>
<dbReference type="EMBL" id="CCDI010000001">
    <property type="protein sequence ID" value="CDQ23523.1"/>
    <property type="molecule type" value="Genomic_DNA"/>
</dbReference>
<comment type="caution">
    <text evidence="2">The sequence shown here is derived from an EMBL/GenBank/DDBJ whole genome shotgun (WGS) entry which is preliminary data.</text>
</comment>
<feature type="transmembrane region" description="Helical" evidence="1">
    <location>
        <begin position="134"/>
        <end position="156"/>
    </location>
</feature>
<keyword evidence="1" id="KW-1133">Transmembrane helix</keyword>
<feature type="transmembrane region" description="Helical" evidence="1">
    <location>
        <begin position="13"/>
        <end position="30"/>
    </location>
</feature>
<name>A0A059NXN9_9BACI</name>
<accession>A0A059NXN9</accession>
<feature type="transmembrane region" description="Helical" evidence="1">
    <location>
        <begin position="77"/>
        <end position="97"/>
    </location>
</feature>
<protein>
    <submittedName>
        <fullName evidence="2">Uncharacterized protein</fullName>
    </submittedName>
</protein>
<feature type="transmembrane region" description="Helical" evidence="1">
    <location>
        <begin position="37"/>
        <end position="57"/>
    </location>
</feature>
<keyword evidence="1" id="KW-0472">Membrane</keyword>
<dbReference type="OrthoDB" id="2618234at2"/>
<reference evidence="3" key="1">
    <citation type="submission" date="2014-03" db="EMBL/GenBank/DDBJ databases">
        <authorList>
            <person name="Urmite Genomes U."/>
        </authorList>
    </citation>
    <scope>NUCLEOTIDE SEQUENCE [LARGE SCALE GENOMIC DNA]</scope>
    <source>
        <strain evidence="3">HD-03</strain>
    </source>
</reference>
<keyword evidence="1" id="KW-0812">Transmembrane</keyword>
<sequence>MNVLWESFDKNEISVLILLLISYTLLFLLPSKFNRDVSLLFLLFGFTIGVFFDFTIGGGLVDFFTLNDSNHYELFDLLYYLSFAPFSYFFIYFYESLHINKRTFIFYIIGWAAIGLMMQWVFTKLGIVEFQKGFTVPYSFAVFLITQTITSLYYELIRSRFVILKKTSK</sequence>
<dbReference type="Proteomes" id="UP000028868">
    <property type="component" value="Unassembled WGS sequence"/>
</dbReference>
<gene>
    <name evidence="2" type="ORF">BN983_01753</name>
</gene>
<dbReference type="RefSeq" id="WP_035507336.1">
    <property type="nucleotide sequence ID" value="NZ_CCDH010000001.1"/>
</dbReference>
<keyword evidence="3" id="KW-1185">Reference proteome</keyword>
<reference evidence="2 3" key="2">
    <citation type="submission" date="2014-05" db="EMBL/GenBank/DDBJ databases">
        <title>Draft genome sequence of Halobacillus karajensis HK-03.</title>
        <authorList>
            <person name="Khelaifia S."/>
            <person name="Croce O."/>
            <person name="Lagier J.C."/>
            <person name="Raoult D."/>
        </authorList>
    </citation>
    <scope>NUCLEOTIDE SEQUENCE [LARGE SCALE GENOMIC DNA]</scope>
    <source>
        <strain evidence="2 3">HD-03</strain>
    </source>
</reference>
<proteinExistence type="predicted"/>
<evidence type="ECO:0000313" key="3">
    <source>
        <dbReference type="Proteomes" id="UP000028868"/>
    </source>
</evidence>
<organism evidence="2 3">
    <name type="scientific">Halobacillus karajensis</name>
    <dbReference type="NCBI Taxonomy" id="195088"/>
    <lineage>
        <taxon>Bacteria</taxon>
        <taxon>Bacillati</taxon>
        <taxon>Bacillota</taxon>
        <taxon>Bacilli</taxon>
        <taxon>Bacillales</taxon>
        <taxon>Bacillaceae</taxon>
        <taxon>Halobacillus</taxon>
    </lineage>
</organism>
<evidence type="ECO:0000313" key="2">
    <source>
        <dbReference type="EMBL" id="CDQ23523.1"/>
    </source>
</evidence>